<dbReference type="PANTHER" id="PTHR40032">
    <property type="entry name" value="EXPORTED PROTEIN-RELATED"/>
    <property type="match status" value="1"/>
</dbReference>
<sequence length="378" mass="43669">MPRSASRVAGKRGGIAPRIPQQRQLLQSPPQPPPAAETWKTGVHAYVKLFNQAEVDQHPSVFDGLIADEDHLLRLGSRLERLRERDLLRGVLSSRSETKAEIIRVNESAAETSVLLKLRIKRIMEQKSRTYTEERLEHERLWLARDGKSWTITRVEPVVSERRPRFGANEQSLLPEEGDILFGGQQRRTRPPSAPFLNYDILPEFKQRAKQNYRRDLVAAYADRWWNEGNPAYELFEVNCTNYVSQCIFAGHAPMHYTGKRDSGWWYQGRSGGRENWSYSWAVANALQSFLASGRNGGMRGTMVESADQLQLGDVILYDWNGDYRYQHSTIVTAFDVDGMPLVNANTVASRHRYWDYKDSYAWTEKTRYRLFHLADQF</sequence>
<organism evidence="3 4">
    <name type="scientific">Paenibacillus cellulosilyticus</name>
    <dbReference type="NCBI Taxonomy" id="375489"/>
    <lineage>
        <taxon>Bacteria</taxon>
        <taxon>Bacillati</taxon>
        <taxon>Bacillota</taxon>
        <taxon>Bacilli</taxon>
        <taxon>Bacillales</taxon>
        <taxon>Paenibacillaceae</taxon>
        <taxon>Paenibacillus</taxon>
    </lineage>
</organism>
<dbReference type="InterPro" id="IPR024301">
    <property type="entry name" value="Amidase_6"/>
</dbReference>
<evidence type="ECO:0000313" key="3">
    <source>
        <dbReference type="EMBL" id="PWV97945.1"/>
    </source>
</evidence>
<evidence type="ECO:0000259" key="2">
    <source>
        <dbReference type="Pfam" id="PF12671"/>
    </source>
</evidence>
<feature type="domain" description="Putative amidase" evidence="2">
    <location>
        <begin position="212"/>
        <end position="368"/>
    </location>
</feature>
<accession>A0A2V2YP58</accession>
<evidence type="ECO:0000313" key="4">
    <source>
        <dbReference type="Proteomes" id="UP000246635"/>
    </source>
</evidence>
<dbReference type="RefSeq" id="WP_110045718.1">
    <property type="nucleotide sequence ID" value="NZ_CP054612.1"/>
</dbReference>
<keyword evidence="4" id="KW-1185">Reference proteome</keyword>
<dbReference type="EMBL" id="QGTQ01000019">
    <property type="protein sequence ID" value="PWV97945.1"/>
    <property type="molecule type" value="Genomic_DNA"/>
</dbReference>
<dbReference type="PANTHER" id="PTHR40032:SF1">
    <property type="entry name" value="EXPORTED PROTEIN"/>
    <property type="match status" value="1"/>
</dbReference>
<evidence type="ECO:0000256" key="1">
    <source>
        <dbReference type="SAM" id="MobiDB-lite"/>
    </source>
</evidence>
<protein>
    <submittedName>
        <fullName evidence="3">Putative amidase-like protein</fullName>
    </submittedName>
</protein>
<dbReference type="Pfam" id="PF12671">
    <property type="entry name" value="Amidase_6"/>
    <property type="match status" value="1"/>
</dbReference>
<feature type="compositionally biased region" description="Low complexity" evidence="1">
    <location>
        <begin position="17"/>
        <end position="28"/>
    </location>
</feature>
<name>A0A2V2YP58_9BACL</name>
<dbReference type="AlphaFoldDB" id="A0A2V2YP58"/>
<reference evidence="3 4" key="1">
    <citation type="submission" date="2018-05" db="EMBL/GenBank/DDBJ databases">
        <title>Genomic Encyclopedia of Type Strains, Phase III (KMG-III): the genomes of soil and plant-associated and newly described type strains.</title>
        <authorList>
            <person name="Whitman W."/>
        </authorList>
    </citation>
    <scope>NUCLEOTIDE SEQUENCE [LARGE SCALE GENOMIC DNA]</scope>
    <source>
        <strain evidence="3 4">CECT 5696</strain>
    </source>
</reference>
<dbReference type="Proteomes" id="UP000246635">
    <property type="component" value="Unassembled WGS sequence"/>
</dbReference>
<proteinExistence type="predicted"/>
<gene>
    <name evidence="3" type="ORF">DFQ01_11927</name>
</gene>
<dbReference type="OrthoDB" id="9812429at2"/>
<feature type="region of interest" description="Disordered" evidence="1">
    <location>
        <begin position="1"/>
        <end position="36"/>
    </location>
</feature>
<comment type="caution">
    <text evidence="3">The sequence shown here is derived from an EMBL/GenBank/DDBJ whole genome shotgun (WGS) entry which is preliminary data.</text>
</comment>